<organism evidence="2">
    <name type="scientific">Rhipicephalus microplus</name>
    <name type="common">Cattle tick</name>
    <name type="synonym">Boophilus microplus</name>
    <dbReference type="NCBI Taxonomy" id="6941"/>
    <lineage>
        <taxon>Eukaryota</taxon>
        <taxon>Metazoa</taxon>
        <taxon>Ecdysozoa</taxon>
        <taxon>Arthropoda</taxon>
        <taxon>Chelicerata</taxon>
        <taxon>Arachnida</taxon>
        <taxon>Acari</taxon>
        <taxon>Parasitiformes</taxon>
        <taxon>Ixodida</taxon>
        <taxon>Ixodoidea</taxon>
        <taxon>Ixodidae</taxon>
        <taxon>Rhipicephalinae</taxon>
        <taxon>Rhipicephalus</taxon>
        <taxon>Boophilus</taxon>
    </lineage>
</organism>
<evidence type="ECO:0000313" key="2">
    <source>
        <dbReference type="EMBL" id="NIE44733.1"/>
    </source>
</evidence>
<dbReference type="EMBL" id="GIKN01002460">
    <property type="protein sequence ID" value="NIE44733.1"/>
    <property type="molecule type" value="Transcribed_RNA"/>
</dbReference>
<proteinExistence type="predicted"/>
<sequence length="121" mass="14211">MWLTCIHRHVLFCLSFLLVCFSALSLNLFPTMRILFWVGRIYCMLYKFQLEACDCPCHWCCFICCCADYFQISAQMHCMHVEIDTAKMRTQEEQIHTTASSGNYPYKKAHHSKETKGIKLP</sequence>
<accession>A0A6G5A3D4</accession>
<reference evidence="2" key="1">
    <citation type="submission" date="2020-03" db="EMBL/GenBank/DDBJ databases">
        <title>A transcriptome and proteome of the tick Rhipicephalus microplus shaped by the genetic composition of its hosts and developmental stage.</title>
        <authorList>
            <person name="Garcia G.R."/>
            <person name="Ribeiro J.M.C."/>
            <person name="Maruyama S.R."/>
            <person name="Gardinasse L.G."/>
            <person name="Nelson K."/>
            <person name="Ferreira B.R."/>
            <person name="Andrade T.G."/>
            <person name="Santos I.K.F.M."/>
        </authorList>
    </citation>
    <scope>NUCLEOTIDE SEQUENCE</scope>
    <source>
        <strain evidence="2">NSGR</strain>
        <tissue evidence="2">Salivary glands</tissue>
    </source>
</reference>
<feature type="compositionally biased region" description="Basic and acidic residues" evidence="1">
    <location>
        <begin position="112"/>
        <end position="121"/>
    </location>
</feature>
<dbReference type="AlphaFoldDB" id="A0A6G5A3D4"/>
<evidence type="ECO:0000256" key="1">
    <source>
        <dbReference type="SAM" id="MobiDB-lite"/>
    </source>
</evidence>
<feature type="region of interest" description="Disordered" evidence="1">
    <location>
        <begin position="93"/>
        <end position="121"/>
    </location>
</feature>
<name>A0A6G5A3D4_RHIMP</name>
<protein>
    <submittedName>
        <fullName evidence="2">Uncharacterized protein</fullName>
    </submittedName>
</protein>